<proteinExistence type="predicted"/>
<sequence>MRFFDRSGEPDPKLLNQDTIIKKELRDAAKQGPTKDLELVLQKPKQQMKVRL</sequence>
<dbReference type="Proteomes" id="UP000018719">
    <property type="component" value="Unassembled WGS sequence"/>
</dbReference>
<dbReference type="STRING" id="1049790.LEP1GSC047_1968"/>
<accession>V6HSH1</accession>
<dbReference type="AlphaFoldDB" id="V6HSH1"/>
<organism evidence="1 2">
    <name type="scientific">Leptospira inadai serovar Lyme str. 10</name>
    <dbReference type="NCBI Taxonomy" id="1049790"/>
    <lineage>
        <taxon>Bacteria</taxon>
        <taxon>Pseudomonadati</taxon>
        <taxon>Spirochaetota</taxon>
        <taxon>Spirochaetia</taxon>
        <taxon>Leptospirales</taxon>
        <taxon>Leptospiraceae</taxon>
        <taxon>Leptospira</taxon>
    </lineage>
</organism>
<gene>
    <name evidence="1" type="ORF">LEP1GSC047_1968</name>
</gene>
<dbReference type="EMBL" id="AHMM02000025">
    <property type="protein sequence ID" value="EQA35554.1"/>
    <property type="molecule type" value="Genomic_DNA"/>
</dbReference>
<reference evidence="1 2" key="1">
    <citation type="submission" date="2013-05" db="EMBL/GenBank/DDBJ databases">
        <authorList>
            <person name="Harkins D.M."/>
            <person name="Durkin A.S."/>
            <person name="Brinkac L.M."/>
            <person name="Haft D.H."/>
            <person name="Selengut J.D."/>
            <person name="Sanka R."/>
            <person name="DePew J."/>
            <person name="Purushe J."/>
            <person name="Hartskeerl R.A."/>
            <person name="Ahmed A."/>
            <person name="van der Linden H."/>
            <person name="Goris M.G.A."/>
            <person name="Vinetz J.M."/>
            <person name="Sutton G.G."/>
            <person name="Nierman W.C."/>
            <person name="Fouts D.E."/>
        </authorList>
    </citation>
    <scope>NUCLEOTIDE SEQUENCE [LARGE SCALE GENOMIC DNA]</scope>
    <source>
        <strain evidence="1 2">10</strain>
    </source>
</reference>
<evidence type="ECO:0000313" key="2">
    <source>
        <dbReference type="Proteomes" id="UP000018719"/>
    </source>
</evidence>
<evidence type="ECO:0000313" key="1">
    <source>
        <dbReference type="EMBL" id="EQA35554.1"/>
    </source>
</evidence>
<comment type="caution">
    <text evidence="1">The sequence shown here is derived from an EMBL/GenBank/DDBJ whole genome shotgun (WGS) entry which is preliminary data.</text>
</comment>
<name>V6HSH1_9LEPT</name>
<protein>
    <submittedName>
        <fullName evidence="1">Uncharacterized protein</fullName>
    </submittedName>
</protein>